<evidence type="ECO:0000259" key="11">
    <source>
        <dbReference type="Pfam" id="PF03800"/>
    </source>
</evidence>
<feature type="non-terminal residue" evidence="12">
    <location>
        <position position="1"/>
    </location>
</feature>
<dbReference type="GO" id="GO:0031262">
    <property type="term" value="C:Ndc80 complex"/>
    <property type="evidence" value="ECO:0007669"/>
    <property type="project" value="InterPro"/>
</dbReference>
<keyword evidence="4" id="KW-0132">Cell division</keyword>
<evidence type="ECO:0000256" key="3">
    <source>
        <dbReference type="ARBA" id="ARBA00022454"/>
    </source>
</evidence>
<feature type="region of interest" description="Disordered" evidence="10">
    <location>
        <begin position="461"/>
        <end position="483"/>
    </location>
</feature>
<evidence type="ECO:0000313" key="12">
    <source>
        <dbReference type="EMBL" id="JAT42256.1"/>
    </source>
</evidence>
<dbReference type="Pfam" id="PF03800">
    <property type="entry name" value="Nuf2"/>
    <property type="match status" value="1"/>
</dbReference>
<keyword evidence="8" id="KW-0137">Centromere</keyword>
<evidence type="ECO:0000256" key="9">
    <source>
        <dbReference type="SAM" id="Coils"/>
    </source>
</evidence>
<dbReference type="PANTHER" id="PTHR48441:SF1">
    <property type="entry name" value="NT-3"/>
    <property type="match status" value="1"/>
</dbReference>
<keyword evidence="6 9" id="KW-0175">Coiled coil</keyword>
<reference evidence="12" key="1">
    <citation type="submission" date="2015-07" db="EMBL/GenBank/DDBJ databases">
        <title>Transcriptome Assembly of Anthurium amnicola.</title>
        <authorList>
            <person name="Suzuki J."/>
        </authorList>
    </citation>
    <scope>NUCLEOTIDE SEQUENCE</scope>
</reference>
<name>A0A1D1XIP4_9ARAE</name>
<dbReference type="AlphaFoldDB" id="A0A1D1XIP4"/>
<evidence type="ECO:0000256" key="7">
    <source>
        <dbReference type="ARBA" id="ARBA00023306"/>
    </source>
</evidence>
<evidence type="ECO:0000256" key="6">
    <source>
        <dbReference type="ARBA" id="ARBA00023054"/>
    </source>
</evidence>
<dbReference type="GO" id="GO:0051301">
    <property type="term" value="P:cell division"/>
    <property type="evidence" value="ECO:0007669"/>
    <property type="project" value="UniProtKB-KW"/>
</dbReference>
<dbReference type="InterPro" id="IPR005549">
    <property type="entry name" value="Kinetochore_Nuf2_N"/>
</dbReference>
<evidence type="ECO:0000256" key="10">
    <source>
        <dbReference type="SAM" id="MobiDB-lite"/>
    </source>
</evidence>
<accession>A0A1D1XIP4</accession>
<protein>
    <submittedName>
        <fullName evidence="12">Putative kinetochore protein NUF2</fullName>
    </submittedName>
</protein>
<dbReference type="EMBL" id="GDJX01025680">
    <property type="protein sequence ID" value="JAT42256.1"/>
    <property type="molecule type" value="Transcribed_RNA"/>
</dbReference>
<comment type="subcellular location">
    <subcellularLocation>
        <location evidence="1">Chromosome</location>
        <location evidence="1">Centromere</location>
    </subcellularLocation>
</comment>
<organism evidence="12">
    <name type="scientific">Anthurium amnicola</name>
    <dbReference type="NCBI Taxonomy" id="1678845"/>
    <lineage>
        <taxon>Eukaryota</taxon>
        <taxon>Viridiplantae</taxon>
        <taxon>Streptophyta</taxon>
        <taxon>Embryophyta</taxon>
        <taxon>Tracheophyta</taxon>
        <taxon>Spermatophyta</taxon>
        <taxon>Magnoliopsida</taxon>
        <taxon>Liliopsida</taxon>
        <taxon>Araceae</taxon>
        <taxon>Pothoideae</taxon>
        <taxon>Potheae</taxon>
        <taxon>Anthurium</taxon>
    </lineage>
</organism>
<feature type="coiled-coil region" evidence="9">
    <location>
        <begin position="163"/>
        <end position="211"/>
    </location>
</feature>
<keyword evidence="5" id="KW-0498">Mitosis</keyword>
<evidence type="ECO:0000256" key="2">
    <source>
        <dbReference type="ARBA" id="ARBA00005498"/>
    </source>
</evidence>
<dbReference type="InterPro" id="IPR038275">
    <property type="entry name" value="Nuf2_N_sf"/>
</dbReference>
<feature type="compositionally biased region" description="Basic and acidic residues" evidence="10">
    <location>
        <begin position="1"/>
        <end position="15"/>
    </location>
</feature>
<gene>
    <name evidence="12" type="primary">NUF2_0</name>
    <name evidence="12" type="ORF">g.32010</name>
</gene>
<feature type="coiled-coil region" evidence="9">
    <location>
        <begin position="261"/>
        <end position="368"/>
    </location>
</feature>
<keyword evidence="7" id="KW-0131">Cell cycle</keyword>
<dbReference type="PANTHER" id="PTHR48441">
    <property type="match status" value="1"/>
</dbReference>
<feature type="domain" description="Kinetochore protein Nuf2 N-terminal" evidence="11">
    <location>
        <begin position="21"/>
        <end position="158"/>
    </location>
</feature>
<evidence type="ECO:0000256" key="5">
    <source>
        <dbReference type="ARBA" id="ARBA00022776"/>
    </source>
</evidence>
<dbReference type="Gene3D" id="1.10.418.60">
    <property type="entry name" value="Ncd80 complex, Nuf2 subunit"/>
    <property type="match status" value="1"/>
</dbReference>
<feature type="region of interest" description="Disordered" evidence="10">
    <location>
        <begin position="1"/>
        <end position="26"/>
    </location>
</feature>
<sequence>GKKGRREGPRERERGATAMSNYSSPDFTPQQIADYLSEYGIASVSPEDILRPSGEFVCSIYAGVLSFLDPLGVDDEEHIDFVALEGLESPEYHSESIRIINFYHKVKGMLAFIKVDLNLRDLLRPDPVRTTGILSTVINFLLYREEKLAILRHIVDQCNVDRRKELESRIAELKREILEHEMVRDQEKPVVQELEAEVRVLKQTIQERNKEQVGLKTRFKQIKDKVEAVSQKISQADFELVENEKENSELSSKIVQSPDKLQRALEEKKLKRTEVKNAERSAMLNVQTKTTALEIYSKACEKISKHLAKVQALQEQVNTAKTLDKEVKALKAKLSDEELSRVTLDAKINELQGKGKQAEETVKAMEKERDLRYAEHIQKLNTVKSEVEQKLYVMDQRQTEAEAMVAKGERFTMEATSVRLSGKVKQHELLSKAEEITNAFHNYSTDIGEFLQRIEAAAEKGTLEPETIYSTTEADDLRFADPR</sequence>
<evidence type="ECO:0000256" key="4">
    <source>
        <dbReference type="ARBA" id="ARBA00022618"/>
    </source>
</evidence>
<evidence type="ECO:0000256" key="1">
    <source>
        <dbReference type="ARBA" id="ARBA00004584"/>
    </source>
</evidence>
<proteinExistence type="inferred from homology"/>
<keyword evidence="3" id="KW-0158">Chromosome</keyword>
<comment type="similarity">
    <text evidence="2">Belongs to the NUF2 family.</text>
</comment>
<evidence type="ECO:0000256" key="8">
    <source>
        <dbReference type="ARBA" id="ARBA00023328"/>
    </source>
</evidence>